<evidence type="ECO:0000313" key="3">
    <source>
        <dbReference type="Proteomes" id="UP001162156"/>
    </source>
</evidence>
<keyword evidence="3" id="KW-1185">Reference proteome</keyword>
<dbReference type="AlphaFoldDB" id="A0AAV8WYY1"/>
<dbReference type="GO" id="GO:0003677">
    <property type="term" value="F:DNA binding"/>
    <property type="evidence" value="ECO:0007669"/>
    <property type="project" value="InterPro"/>
</dbReference>
<evidence type="ECO:0008006" key="4">
    <source>
        <dbReference type="Google" id="ProtNLM"/>
    </source>
</evidence>
<sequence>MVAKYLNLSNLEQYTGHSFRRSSASLLAGYGADILTLKRHGGWKSSTVAEGYIEDSIQSKKENITQIFSNNLTETTMSADVVVGENQTNRHINISDTNIFRTSEPIIPGININNVSNSTIHINFR</sequence>
<dbReference type="GO" id="GO:0015074">
    <property type="term" value="P:DNA integration"/>
    <property type="evidence" value="ECO:0007669"/>
    <property type="project" value="InterPro"/>
</dbReference>
<dbReference type="SUPFAM" id="SSF56349">
    <property type="entry name" value="DNA breaking-rejoining enzymes"/>
    <property type="match status" value="1"/>
</dbReference>
<name>A0AAV8WYY1_9CUCU</name>
<accession>A0AAV8WYY1</accession>
<keyword evidence="1" id="KW-0233">DNA recombination</keyword>
<protein>
    <recommendedName>
        <fullName evidence="4">Tyr recombinase domain-containing protein</fullName>
    </recommendedName>
</protein>
<organism evidence="2 3">
    <name type="scientific">Rhamnusium bicolor</name>
    <dbReference type="NCBI Taxonomy" id="1586634"/>
    <lineage>
        <taxon>Eukaryota</taxon>
        <taxon>Metazoa</taxon>
        <taxon>Ecdysozoa</taxon>
        <taxon>Arthropoda</taxon>
        <taxon>Hexapoda</taxon>
        <taxon>Insecta</taxon>
        <taxon>Pterygota</taxon>
        <taxon>Neoptera</taxon>
        <taxon>Endopterygota</taxon>
        <taxon>Coleoptera</taxon>
        <taxon>Polyphaga</taxon>
        <taxon>Cucujiformia</taxon>
        <taxon>Chrysomeloidea</taxon>
        <taxon>Cerambycidae</taxon>
        <taxon>Lepturinae</taxon>
        <taxon>Rhagiini</taxon>
        <taxon>Rhamnusium</taxon>
    </lineage>
</organism>
<gene>
    <name evidence="2" type="ORF">NQ314_015127</name>
</gene>
<dbReference type="InterPro" id="IPR013762">
    <property type="entry name" value="Integrase-like_cat_sf"/>
</dbReference>
<evidence type="ECO:0000313" key="2">
    <source>
        <dbReference type="EMBL" id="KAJ8931929.1"/>
    </source>
</evidence>
<reference evidence="2" key="1">
    <citation type="journal article" date="2023" name="Insect Mol. Biol.">
        <title>Genome sequencing provides insights into the evolution of gene families encoding plant cell wall-degrading enzymes in longhorned beetles.</title>
        <authorList>
            <person name="Shin N.R."/>
            <person name="Okamura Y."/>
            <person name="Kirsch R."/>
            <person name="Pauchet Y."/>
        </authorList>
    </citation>
    <scope>NUCLEOTIDE SEQUENCE</scope>
    <source>
        <strain evidence="2">RBIC_L_NR</strain>
    </source>
</reference>
<dbReference type="InterPro" id="IPR011010">
    <property type="entry name" value="DNA_brk_join_enz"/>
</dbReference>
<evidence type="ECO:0000256" key="1">
    <source>
        <dbReference type="ARBA" id="ARBA00023172"/>
    </source>
</evidence>
<comment type="caution">
    <text evidence="2">The sequence shown here is derived from an EMBL/GenBank/DDBJ whole genome shotgun (WGS) entry which is preliminary data.</text>
</comment>
<dbReference type="GO" id="GO:0006310">
    <property type="term" value="P:DNA recombination"/>
    <property type="evidence" value="ECO:0007669"/>
    <property type="project" value="UniProtKB-KW"/>
</dbReference>
<proteinExistence type="predicted"/>
<dbReference type="EMBL" id="JANEYF010004207">
    <property type="protein sequence ID" value="KAJ8931929.1"/>
    <property type="molecule type" value="Genomic_DNA"/>
</dbReference>
<dbReference type="Gene3D" id="1.10.443.10">
    <property type="entry name" value="Intergrase catalytic core"/>
    <property type="match status" value="1"/>
</dbReference>
<dbReference type="Proteomes" id="UP001162156">
    <property type="component" value="Unassembled WGS sequence"/>
</dbReference>